<sequence>MGGASSTDATKVLLVPPLFERKHLDVERFTRSPFSAGSDVFHQRQLGRLFEDYLHSGLQANLRLSSKQNPESTLMVKLRSAQLPDALAGLHGEGVFRYQPQPRKMPYTFAQVATQGQSATVSGCWKVPGHNIFLAGSQPLARASMSERETSFGATVASERVLGGLITRPLHGSQPTVAFLAVGHRTLKAAVQCQGDLRGKKALEPSFSYGITYKSNAVGGGGNFISTSAQVHNQELLELSFFQRMVVKRRVKNPFEKENVAGITNVVDCGVSVATPLGDSTLEQSMKMAIQWQINKNVVLKSSASLDAAACSLAFKSWWDPAFTVALGGRFDHTTKSGGFGLSVSLENVGSVEFTRADRDKGFEVQTQESTASQPELRTSEGDRPLYGTEDGAENHWRGGSQVEMLEDLL</sequence>
<reference evidence="2 3" key="1">
    <citation type="submission" date="2018-07" db="EMBL/GenBank/DDBJ databases">
        <title>The complete nuclear genome of the prasinophyte Chloropicon primus (CCMP1205).</title>
        <authorList>
            <person name="Pombert J.-F."/>
            <person name="Otis C."/>
            <person name="Turmel M."/>
            <person name="Lemieux C."/>
        </authorList>
    </citation>
    <scope>NUCLEOTIDE SEQUENCE [LARGE SCALE GENOMIC DNA]</scope>
    <source>
        <strain evidence="2 3">CCMP1205</strain>
    </source>
</reference>
<dbReference type="Gene3D" id="2.40.160.10">
    <property type="entry name" value="Porin"/>
    <property type="match status" value="1"/>
</dbReference>
<feature type="region of interest" description="Disordered" evidence="1">
    <location>
        <begin position="360"/>
        <end position="400"/>
    </location>
</feature>
<protein>
    <submittedName>
        <fullName evidence="2">Uncharacterized protein</fullName>
    </submittedName>
</protein>
<evidence type="ECO:0000313" key="3">
    <source>
        <dbReference type="Proteomes" id="UP000316726"/>
    </source>
</evidence>
<dbReference type="AlphaFoldDB" id="A0A5B8MEP9"/>
<gene>
    <name evidence="2" type="ORF">A3770_02p16160</name>
</gene>
<dbReference type="EMBL" id="CP031035">
    <property type="protein sequence ID" value="QDZ19098.1"/>
    <property type="molecule type" value="Genomic_DNA"/>
</dbReference>
<evidence type="ECO:0000313" key="2">
    <source>
        <dbReference type="EMBL" id="QDZ19098.1"/>
    </source>
</evidence>
<dbReference type="PANTHER" id="PTHR35738">
    <property type="entry name" value="OS05G0577800 PROTEIN"/>
    <property type="match status" value="1"/>
</dbReference>
<proteinExistence type="predicted"/>
<dbReference type="InterPro" id="IPR023614">
    <property type="entry name" value="Porin_dom_sf"/>
</dbReference>
<accession>A0A5B8MEP9</accession>
<dbReference type="Proteomes" id="UP000316726">
    <property type="component" value="Chromosome 2"/>
</dbReference>
<organism evidence="2 3">
    <name type="scientific">Chloropicon primus</name>
    <dbReference type="NCBI Taxonomy" id="1764295"/>
    <lineage>
        <taxon>Eukaryota</taxon>
        <taxon>Viridiplantae</taxon>
        <taxon>Chlorophyta</taxon>
        <taxon>Chloropicophyceae</taxon>
        <taxon>Chloropicales</taxon>
        <taxon>Chloropicaceae</taxon>
        <taxon>Chloropicon</taxon>
    </lineage>
</organism>
<keyword evidence="3" id="KW-1185">Reference proteome</keyword>
<dbReference type="PANTHER" id="PTHR35738:SF3">
    <property type="entry name" value="OS05G0577800 PROTEIN"/>
    <property type="match status" value="1"/>
</dbReference>
<evidence type="ECO:0000256" key="1">
    <source>
        <dbReference type="SAM" id="MobiDB-lite"/>
    </source>
</evidence>
<name>A0A5B8MEP9_9CHLO</name>
<feature type="compositionally biased region" description="Polar residues" evidence="1">
    <location>
        <begin position="365"/>
        <end position="377"/>
    </location>
</feature>
<dbReference type="OrthoDB" id="439326at2759"/>